<comment type="subcellular location">
    <subcellularLocation>
        <location evidence="2">Membrane</location>
        <topology evidence="2">Multi-pass membrane protein</topology>
    </subcellularLocation>
</comment>
<evidence type="ECO:0000256" key="5">
    <source>
        <dbReference type="ARBA" id="ARBA00022679"/>
    </source>
</evidence>
<keyword evidence="9" id="KW-0443">Lipid metabolism</keyword>
<evidence type="ECO:0000256" key="2">
    <source>
        <dbReference type="ARBA" id="ARBA00004141"/>
    </source>
</evidence>
<evidence type="ECO:0000256" key="3">
    <source>
        <dbReference type="ARBA" id="ARBA00010441"/>
    </source>
</evidence>
<dbReference type="InterPro" id="IPR050324">
    <property type="entry name" value="CDP-alcohol_PTase-I"/>
</dbReference>
<keyword evidence="6 14" id="KW-0812">Transmembrane</keyword>
<evidence type="ECO:0000256" key="12">
    <source>
        <dbReference type="ARBA" id="ARBA00023264"/>
    </source>
</evidence>
<evidence type="ECO:0000256" key="6">
    <source>
        <dbReference type="ARBA" id="ARBA00022692"/>
    </source>
</evidence>
<evidence type="ECO:0000313" key="15">
    <source>
        <dbReference type="EMBL" id="GMH15794.1"/>
    </source>
</evidence>
<keyword evidence="10 14" id="KW-0472">Membrane</keyword>
<dbReference type="FunFam" id="1.20.120.1760:FF:000020">
    <property type="entry name" value="cardiolipin synthase (CMP-forming), mitochondrial"/>
    <property type="match status" value="1"/>
</dbReference>
<sequence length="341" mass="37857">MAIFRSLKAVIASNPSRSRSFLTSLSLSSTTHSPACSTPALLPPPLLFRNRFLPQPFTLYKLIVFPFHGPLFLSSPPWKLAQSATPLYIQGDLVLHKKLRALELLQRTKVGLPIKLGFGEVTRQKDEQENAINTGGLMDSFLNLPNLISFSRLLSGPLLGWMIVNEWYLPAFTGLAIAGATDWLDGFLARRMGINTIIGSYLDPLADKVLIGCVALAMVENNLLHPGLIGLVVLRDVVLVCGAAYKRASNLDWEWKSWSDFFNPYGTRLERIEPLFISKVNTVLQLVLIAAALLQPEFGTPETRTYITYLGWLVASTTVASTAAYGIQYMRSRSMPIMWSQ</sequence>
<reference evidence="15" key="1">
    <citation type="submission" date="2023-05" db="EMBL/GenBank/DDBJ databases">
        <title>Nepenthes gracilis genome sequencing.</title>
        <authorList>
            <person name="Fukushima K."/>
        </authorList>
    </citation>
    <scope>NUCLEOTIDE SEQUENCE</scope>
    <source>
        <strain evidence="15">SING2019-196</strain>
    </source>
</reference>
<gene>
    <name evidence="15" type="ORF">Nepgr_017635</name>
</gene>
<evidence type="ECO:0000256" key="11">
    <source>
        <dbReference type="ARBA" id="ARBA00023209"/>
    </source>
</evidence>
<evidence type="ECO:0000256" key="13">
    <source>
        <dbReference type="RuleBase" id="RU003750"/>
    </source>
</evidence>
<dbReference type="AlphaFoldDB" id="A0AAD3XTA8"/>
<dbReference type="EMBL" id="BSYO01000015">
    <property type="protein sequence ID" value="GMH15794.1"/>
    <property type="molecule type" value="Genomic_DNA"/>
</dbReference>
<evidence type="ECO:0000256" key="8">
    <source>
        <dbReference type="ARBA" id="ARBA00022989"/>
    </source>
</evidence>
<feature type="transmembrane region" description="Helical" evidence="14">
    <location>
        <begin position="306"/>
        <end position="327"/>
    </location>
</feature>
<dbReference type="InterPro" id="IPR048254">
    <property type="entry name" value="CDP_ALCOHOL_P_TRANSF_CS"/>
</dbReference>
<keyword evidence="8 14" id="KW-1133">Transmembrane helix</keyword>
<evidence type="ECO:0000256" key="1">
    <source>
        <dbReference type="ARBA" id="ARBA00001936"/>
    </source>
</evidence>
<dbReference type="PANTHER" id="PTHR14269">
    <property type="entry name" value="CDP-DIACYLGLYCEROL--GLYCEROL-3-PHOSPHATE 3-PHOSPHATIDYLTRANSFERASE-RELATED"/>
    <property type="match status" value="1"/>
</dbReference>
<organism evidence="15 16">
    <name type="scientific">Nepenthes gracilis</name>
    <name type="common">Slender pitcher plant</name>
    <dbReference type="NCBI Taxonomy" id="150966"/>
    <lineage>
        <taxon>Eukaryota</taxon>
        <taxon>Viridiplantae</taxon>
        <taxon>Streptophyta</taxon>
        <taxon>Embryophyta</taxon>
        <taxon>Tracheophyta</taxon>
        <taxon>Spermatophyta</taxon>
        <taxon>Magnoliopsida</taxon>
        <taxon>eudicotyledons</taxon>
        <taxon>Gunneridae</taxon>
        <taxon>Pentapetalae</taxon>
        <taxon>Caryophyllales</taxon>
        <taxon>Nepenthaceae</taxon>
        <taxon>Nepenthes</taxon>
    </lineage>
</organism>
<keyword evidence="16" id="KW-1185">Reference proteome</keyword>
<comment type="similarity">
    <text evidence="3 13">Belongs to the CDP-alcohol phosphatidyltransferase class-I family.</text>
</comment>
<dbReference type="Gene3D" id="1.20.120.1760">
    <property type="match status" value="1"/>
</dbReference>
<evidence type="ECO:0000313" key="16">
    <source>
        <dbReference type="Proteomes" id="UP001279734"/>
    </source>
</evidence>
<dbReference type="GO" id="GO:0043337">
    <property type="term" value="F:cardiolipin synthase (CMP-forming)"/>
    <property type="evidence" value="ECO:0007669"/>
    <property type="project" value="TreeGrafter"/>
</dbReference>
<dbReference type="Pfam" id="PF01066">
    <property type="entry name" value="CDP-OH_P_transf"/>
    <property type="match status" value="1"/>
</dbReference>
<keyword evidence="4" id="KW-0444">Lipid biosynthesis</keyword>
<comment type="caution">
    <text evidence="15">The sequence shown here is derived from an EMBL/GenBank/DDBJ whole genome shotgun (WGS) entry which is preliminary data.</text>
</comment>
<comment type="cofactor">
    <cofactor evidence="1">
        <name>Mn(2+)</name>
        <dbReference type="ChEBI" id="CHEBI:29035"/>
    </cofactor>
</comment>
<keyword evidence="12" id="KW-1208">Phospholipid metabolism</keyword>
<evidence type="ECO:0000256" key="7">
    <source>
        <dbReference type="ARBA" id="ARBA00022946"/>
    </source>
</evidence>
<keyword evidence="11" id="KW-0594">Phospholipid biosynthesis</keyword>
<evidence type="ECO:0008006" key="17">
    <source>
        <dbReference type="Google" id="ProtNLM"/>
    </source>
</evidence>
<dbReference type="GO" id="GO:0032049">
    <property type="term" value="P:cardiolipin biosynthetic process"/>
    <property type="evidence" value="ECO:0007669"/>
    <property type="project" value="TreeGrafter"/>
</dbReference>
<dbReference type="InterPro" id="IPR043130">
    <property type="entry name" value="CDP-OH_PTrfase_TM_dom"/>
</dbReference>
<dbReference type="InterPro" id="IPR000462">
    <property type="entry name" value="CDP-OH_P_trans"/>
</dbReference>
<keyword evidence="7" id="KW-0809">Transit peptide</keyword>
<dbReference type="GO" id="GO:0005739">
    <property type="term" value="C:mitochondrion"/>
    <property type="evidence" value="ECO:0007669"/>
    <property type="project" value="TreeGrafter"/>
</dbReference>
<keyword evidence="5 13" id="KW-0808">Transferase</keyword>
<dbReference type="PANTHER" id="PTHR14269:SF60">
    <property type="entry name" value="CARDIOLIPIN SYNTHASE (CMP-FORMING)"/>
    <property type="match status" value="1"/>
</dbReference>
<evidence type="ECO:0000256" key="14">
    <source>
        <dbReference type="SAM" id="Phobius"/>
    </source>
</evidence>
<protein>
    <recommendedName>
        <fullName evidence="17">Cardiolipin synthase</fullName>
    </recommendedName>
</protein>
<accession>A0AAD3XTA8</accession>
<evidence type="ECO:0000256" key="9">
    <source>
        <dbReference type="ARBA" id="ARBA00023098"/>
    </source>
</evidence>
<dbReference type="GO" id="GO:0016020">
    <property type="term" value="C:membrane"/>
    <property type="evidence" value="ECO:0007669"/>
    <property type="project" value="UniProtKB-SubCell"/>
</dbReference>
<dbReference type="PROSITE" id="PS00379">
    <property type="entry name" value="CDP_ALCOHOL_P_TRANSF"/>
    <property type="match status" value="1"/>
</dbReference>
<evidence type="ECO:0000256" key="4">
    <source>
        <dbReference type="ARBA" id="ARBA00022516"/>
    </source>
</evidence>
<dbReference type="Proteomes" id="UP001279734">
    <property type="component" value="Unassembled WGS sequence"/>
</dbReference>
<evidence type="ECO:0000256" key="10">
    <source>
        <dbReference type="ARBA" id="ARBA00023136"/>
    </source>
</evidence>
<proteinExistence type="inferred from homology"/>
<name>A0AAD3XTA8_NEPGR</name>